<dbReference type="EMBL" id="CP027777">
    <property type="protein sequence ID" value="AVQ37761.1"/>
    <property type="molecule type" value="Genomic_DNA"/>
</dbReference>
<dbReference type="PANTHER" id="PTHR37812:SF1">
    <property type="entry name" value="MU-LIKE PROPHAGE FLUMU PROTEIN C"/>
    <property type="match status" value="1"/>
</dbReference>
<dbReference type="RefSeq" id="WP_045886476.1">
    <property type="nucleotide sequence ID" value="NZ_CP027777.1"/>
</dbReference>
<organism evidence="1 2">
    <name type="scientific">Clostridium botulinum</name>
    <dbReference type="NCBI Taxonomy" id="1491"/>
    <lineage>
        <taxon>Bacteria</taxon>
        <taxon>Bacillati</taxon>
        <taxon>Bacillota</taxon>
        <taxon>Clostridia</taxon>
        <taxon>Eubacteriales</taxon>
        <taxon>Clostridiaceae</taxon>
        <taxon>Clostridium</taxon>
    </lineage>
</organism>
<dbReference type="PANTHER" id="PTHR37812">
    <property type="entry name" value="MU-LIKE PROPHAGE FLUMU PROTEIN C"/>
    <property type="match status" value="1"/>
</dbReference>
<proteinExistence type="predicted"/>
<dbReference type="NCBIfam" id="NF040785">
    <property type="entry name" value="CD3324_fam"/>
    <property type="match status" value="1"/>
</dbReference>
<protein>
    <recommendedName>
        <fullName evidence="3">Mor transcription activator domain-containing protein</fullName>
    </recommendedName>
</protein>
<dbReference type="SUPFAM" id="SSF46689">
    <property type="entry name" value="Homeodomain-like"/>
    <property type="match status" value="1"/>
</dbReference>
<name>A0ABC8CSK3_CLOBO</name>
<evidence type="ECO:0000313" key="1">
    <source>
        <dbReference type="EMBL" id="AVQ37761.1"/>
    </source>
</evidence>
<evidence type="ECO:0000313" key="2">
    <source>
        <dbReference type="Proteomes" id="UP000240615"/>
    </source>
</evidence>
<dbReference type="Proteomes" id="UP000240615">
    <property type="component" value="Chromosome"/>
</dbReference>
<evidence type="ECO:0008006" key="3">
    <source>
        <dbReference type="Google" id="ProtNLM"/>
    </source>
</evidence>
<gene>
    <name evidence="1" type="ORF">C7M56_03315</name>
</gene>
<accession>A0ABC8CSK3</accession>
<dbReference type="InterPro" id="IPR052411">
    <property type="entry name" value="c-mor_Regulatory_Protein"/>
</dbReference>
<reference evidence="1 2" key="1">
    <citation type="submission" date="2018-01" db="EMBL/GenBank/DDBJ databases">
        <title>Genetic Diversity of Clostridium botulinum in seafood.</title>
        <authorList>
            <person name="Athira V."/>
            <person name="Arun Jyothi P.V."/>
            <person name="Lalitha K.V."/>
            <person name="Joseph T.C."/>
        </authorList>
    </citation>
    <scope>NUCLEOTIDE SEQUENCE [LARGE SCALE GENOMIC DNA]</scope>
    <source>
        <strain evidence="1 2">Mfbjulcb8</strain>
    </source>
</reference>
<dbReference type="InterPro" id="IPR049739">
    <property type="entry name" value="YraL-like"/>
</dbReference>
<sequence>MGYKKANEIFPAELLELVQLYVDGECIYIPRKSSNKKEWGTETTTRDELRIRNSKIYQDYQCGCDLKYLSQKYYLSLKSIQRIILQGKNKQA</sequence>
<dbReference type="InterPro" id="IPR009057">
    <property type="entry name" value="Homeodomain-like_sf"/>
</dbReference>
<dbReference type="AlphaFoldDB" id="A0ABC8CSK3"/>